<accession>A0AAV8ZTN1</accession>
<dbReference type="AlphaFoldDB" id="A0AAV8ZTN1"/>
<keyword evidence="2" id="KW-1185">Reference proteome</keyword>
<protein>
    <submittedName>
        <fullName evidence="1">Uncharacterized protein</fullName>
    </submittedName>
</protein>
<dbReference type="PANTHER" id="PTHR35249">
    <property type="entry name" value="DYNEIN REGULATORY COMPLEX SUBUNIT 7"/>
    <property type="match status" value="1"/>
</dbReference>
<dbReference type="InterPro" id="IPR033551">
    <property type="entry name" value="DRC7/lobo"/>
</dbReference>
<gene>
    <name evidence="1" type="ORF">NQ314_002184</name>
</gene>
<sequence length="138" mass="16263">MSTEEFADRDSMGFGDGTFISEEQDYLENIHEEKEKPFSYFDLLDAPRILPEPIDLTLDHLKEITYELGLIKLCWPEITDPVFEDRTNFPSSYLKNSDKEKLVLLYAENFRRQFCFKYPNRKPLFLASENECGMQVCL</sequence>
<dbReference type="Proteomes" id="UP001162156">
    <property type="component" value="Unassembled WGS sequence"/>
</dbReference>
<proteinExistence type="predicted"/>
<dbReference type="PANTHER" id="PTHR35249:SF2">
    <property type="entry name" value="DYNEIN REGULATORY COMPLEX SUBUNIT 7"/>
    <property type="match status" value="1"/>
</dbReference>
<evidence type="ECO:0000313" key="2">
    <source>
        <dbReference type="Proteomes" id="UP001162156"/>
    </source>
</evidence>
<comment type="caution">
    <text evidence="1">The sequence shown here is derived from an EMBL/GenBank/DDBJ whole genome shotgun (WGS) entry which is preliminary data.</text>
</comment>
<evidence type="ECO:0000313" key="1">
    <source>
        <dbReference type="EMBL" id="KAJ8968661.1"/>
    </source>
</evidence>
<name>A0AAV8ZTN1_9CUCU</name>
<dbReference type="GO" id="GO:0031514">
    <property type="term" value="C:motile cilium"/>
    <property type="evidence" value="ECO:0007669"/>
    <property type="project" value="TreeGrafter"/>
</dbReference>
<dbReference type="EMBL" id="JANEYF010000668">
    <property type="protein sequence ID" value="KAJ8968661.1"/>
    <property type="molecule type" value="Genomic_DNA"/>
</dbReference>
<reference evidence="1" key="1">
    <citation type="journal article" date="2023" name="Insect Mol. Biol.">
        <title>Genome sequencing provides insights into the evolution of gene families encoding plant cell wall-degrading enzymes in longhorned beetles.</title>
        <authorList>
            <person name="Shin N.R."/>
            <person name="Okamura Y."/>
            <person name="Kirsch R."/>
            <person name="Pauchet Y."/>
        </authorList>
    </citation>
    <scope>NUCLEOTIDE SEQUENCE</scope>
    <source>
        <strain evidence="1">RBIC_L_NR</strain>
    </source>
</reference>
<organism evidence="1 2">
    <name type="scientific">Rhamnusium bicolor</name>
    <dbReference type="NCBI Taxonomy" id="1586634"/>
    <lineage>
        <taxon>Eukaryota</taxon>
        <taxon>Metazoa</taxon>
        <taxon>Ecdysozoa</taxon>
        <taxon>Arthropoda</taxon>
        <taxon>Hexapoda</taxon>
        <taxon>Insecta</taxon>
        <taxon>Pterygota</taxon>
        <taxon>Neoptera</taxon>
        <taxon>Endopterygota</taxon>
        <taxon>Coleoptera</taxon>
        <taxon>Polyphaga</taxon>
        <taxon>Cucujiformia</taxon>
        <taxon>Chrysomeloidea</taxon>
        <taxon>Cerambycidae</taxon>
        <taxon>Lepturinae</taxon>
        <taxon>Rhagiini</taxon>
        <taxon>Rhamnusium</taxon>
    </lineage>
</organism>
<dbReference type="GO" id="GO:0030317">
    <property type="term" value="P:flagellated sperm motility"/>
    <property type="evidence" value="ECO:0007669"/>
    <property type="project" value="TreeGrafter"/>
</dbReference>